<name>S8FQU0_FOMSC</name>
<keyword evidence="3" id="KW-1185">Reference proteome</keyword>
<dbReference type="EMBL" id="KE504147">
    <property type="protein sequence ID" value="EPT00650.1"/>
    <property type="molecule type" value="Genomic_DNA"/>
</dbReference>
<dbReference type="PANTHER" id="PTHR35204:SF1">
    <property type="entry name" value="ENTEROTOXIN"/>
    <property type="match status" value="1"/>
</dbReference>
<evidence type="ECO:0000313" key="2">
    <source>
        <dbReference type="EMBL" id="EPT00650.1"/>
    </source>
</evidence>
<dbReference type="STRING" id="743788.S8FQU0"/>
<keyword evidence="1" id="KW-0732">Signal</keyword>
<feature type="signal peptide" evidence="1">
    <location>
        <begin position="1"/>
        <end position="19"/>
    </location>
</feature>
<dbReference type="PANTHER" id="PTHR35204">
    <property type="entry name" value="YALI0A21131P"/>
    <property type="match status" value="1"/>
</dbReference>
<dbReference type="InterPro" id="IPR038921">
    <property type="entry name" value="YOR389W-like"/>
</dbReference>
<dbReference type="AlphaFoldDB" id="S8FQU0"/>
<evidence type="ECO:0000256" key="1">
    <source>
        <dbReference type="SAM" id="SignalP"/>
    </source>
</evidence>
<dbReference type="HOGENOM" id="CLU_017366_2_1_1"/>
<protein>
    <submittedName>
        <fullName evidence="2">Uncharacterized protein</fullName>
    </submittedName>
</protein>
<dbReference type="OrthoDB" id="10261782at2759"/>
<proteinExistence type="predicted"/>
<accession>S8FQU0</accession>
<reference evidence="2 3" key="1">
    <citation type="journal article" date="2012" name="Science">
        <title>The Paleozoic origin of enzymatic lignin decomposition reconstructed from 31 fungal genomes.</title>
        <authorList>
            <person name="Floudas D."/>
            <person name="Binder M."/>
            <person name="Riley R."/>
            <person name="Barry K."/>
            <person name="Blanchette R.A."/>
            <person name="Henrissat B."/>
            <person name="Martinez A.T."/>
            <person name="Otillar R."/>
            <person name="Spatafora J.W."/>
            <person name="Yadav J.S."/>
            <person name="Aerts A."/>
            <person name="Benoit I."/>
            <person name="Boyd A."/>
            <person name="Carlson A."/>
            <person name="Copeland A."/>
            <person name="Coutinho P.M."/>
            <person name="de Vries R.P."/>
            <person name="Ferreira P."/>
            <person name="Findley K."/>
            <person name="Foster B."/>
            <person name="Gaskell J."/>
            <person name="Glotzer D."/>
            <person name="Gorecki P."/>
            <person name="Heitman J."/>
            <person name="Hesse C."/>
            <person name="Hori C."/>
            <person name="Igarashi K."/>
            <person name="Jurgens J.A."/>
            <person name="Kallen N."/>
            <person name="Kersten P."/>
            <person name="Kohler A."/>
            <person name="Kuees U."/>
            <person name="Kumar T.K.A."/>
            <person name="Kuo A."/>
            <person name="LaButti K."/>
            <person name="Larrondo L.F."/>
            <person name="Lindquist E."/>
            <person name="Ling A."/>
            <person name="Lombard V."/>
            <person name="Lucas S."/>
            <person name="Lundell T."/>
            <person name="Martin R."/>
            <person name="McLaughlin D.J."/>
            <person name="Morgenstern I."/>
            <person name="Morin E."/>
            <person name="Murat C."/>
            <person name="Nagy L.G."/>
            <person name="Nolan M."/>
            <person name="Ohm R.A."/>
            <person name="Patyshakuliyeva A."/>
            <person name="Rokas A."/>
            <person name="Ruiz-Duenas F.J."/>
            <person name="Sabat G."/>
            <person name="Salamov A."/>
            <person name="Samejima M."/>
            <person name="Schmutz J."/>
            <person name="Slot J.C."/>
            <person name="St John F."/>
            <person name="Stenlid J."/>
            <person name="Sun H."/>
            <person name="Sun S."/>
            <person name="Syed K."/>
            <person name="Tsang A."/>
            <person name="Wiebenga A."/>
            <person name="Young D."/>
            <person name="Pisabarro A."/>
            <person name="Eastwood D.C."/>
            <person name="Martin F."/>
            <person name="Cullen D."/>
            <person name="Grigoriev I.V."/>
            <person name="Hibbett D.S."/>
        </authorList>
    </citation>
    <scope>NUCLEOTIDE SEQUENCE</scope>
    <source>
        <strain evidence="3">FP-58527</strain>
    </source>
</reference>
<evidence type="ECO:0000313" key="3">
    <source>
        <dbReference type="Proteomes" id="UP000015241"/>
    </source>
</evidence>
<dbReference type="eggNOG" id="ENOG502QRJE">
    <property type="taxonomic scope" value="Eukaryota"/>
</dbReference>
<organism evidence="2 3">
    <name type="scientific">Fomitopsis schrenkii</name>
    <name type="common">Brown rot fungus</name>
    <dbReference type="NCBI Taxonomy" id="2126942"/>
    <lineage>
        <taxon>Eukaryota</taxon>
        <taxon>Fungi</taxon>
        <taxon>Dikarya</taxon>
        <taxon>Basidiomycota</taxon>
        <taxon>Agaricomycotina</taxon>
        <taxon>Agaricomycetes</taxon>
        <taxon>Polyporales</taxon>
        <taxon>Fomitopsis</taxon>
    </lineage>
</organism>
<feature type="chain" id="PRO_5004551630" evidence="1">
    <location>
        <begin position="20"/>
        <end position="375"/>
    </location>
</feature>
<dbReference type="InParanoid" id="S8FQU0"/>
<gene>
    <name evidence="2" type="ORF">FOMPIDRAFT_1049425</name>
</gene>
<dbReference type="Proteomes" id="UP000015241">
    <property type="component" value="Unassembled WGS sequence"/>
</dbReference>
<sequence length="375" mass="41534">MRLASALSLLALVGTPAFGVYQVLFTQDPGVEDPPSQPIWDQRPSEDATGNLIFQSLASHADAAHGNSRYPFGHSIVRASILPGMLLYHGRGSYAFPEAGWLAFDPEHSGAHLVDFDGCSADKAEGVHGTQDILIWGKLGHDAGRGPGSGEQVRFVDACEWAKQFDVDGFIRMELDFEIMYCDFTRGLEFVSALNIIYSPPGGPDNFTFTLRIQSRRALTREQYRLQNVSSADIARAREDIAQLFSRPRMSEAACQTSWPSRRQCRIAVLQQSIISLIAYMPRAGVGEPAWFAETAQRCRASFTGHLPVLRFTKQEHVLHNALDKVLQEVCRVLTSAWSETFDVEDKSVDVAAELLVKWKDEVGGVVRLAGMDEM</sequence>